<evidence type="ECO:0000313" key="2">
    <source>
        <dbReference type="EMBL" id="MPN27812.1"/>
    </source>
</evidence>
<comment type="caution">
    <text evidence="2">The sequence shown here is derived from an EMBL/GenBank/DDBJ whole genome shotgun (WGS) entry which is preliminary data.</text>
</comment>
<organism evidence="2">
    <name type="scientific">bioreactor metagenome</name>
    <dbReference type="NCBI Taxonomy" id="1076179"/>
    <lineage>
        <taxon>unclassified sequences</taxon>
        <taxon>metagenomes</taxon>
        <taxon>ecological metagenomes</taxon>
    </lineage>
</organism>
<reference evidence="2" key="1">
    <citation type="submission" date="2019-08" db="EMBL/GenBank/DDBJ databases">
        <authorList>
            <person name="Kucharzyk K."/>
            <person name="Murdoch R.W."/>
            <person name="Higgins S."/>
            <person name="Loffler F."/>
        </authorList>
    </citation>
    <scope>NUCLEOTIDE SEQUENCE</scope>
</reference>
<feature type="transmembrane region" description="Helical" evidence="1">
    <location>
        <begin position="117"/>
        <end position="143"/>
    </location>
</feature>
<gene>
    <name evidence="2" type="ORF">SDC9_175246</name>
</gene>
<accession>A0A645GPH6</accession>
<name>A0A645GPH6_9ZZZZ</name>
<evidence type="ECO:0008006" key="3">
    <source>
        <dbReference type="Google" id="ProtNLM"/>
    </source>
</evidence>
<protein>
    <recommendedName>
        <fullName evidence="3">DUF2232 domain-containing protein</fullName>
    </recommendedName>
</protein>
<keyword evidence="1" id="KW-0472">Membrane</keyword>
<sequence>MYDAVPSSFVAVLCIFASVLGLANLLFFRLFCRKQTQISLSPMRAFRDWTLPRSMTLGLFVMLIISLVMELAQSPFAEGFGVTANVLLAIPLFLQGISVVDFFIVRAQKNVTLVRTLTYVGLGVLYQFVLYPLVLVGCFDQIFRLRDRMRGMPPRAAA</sequence>
<proteinExistence type="predicted"/>
<dbReference type="AlphaFoldDB" id="A0A645GPH6"/>
<keyword evidence="1" id="KW-0812">Transmembrane</keyword>
<feature type="transmembrane region" description="Helical" evidence="1">
    <location>
        <begin position="51"/>
        <end position="72"/>
    </location>
</feature>
<feature type="transmembrane region" description="Helical" evidence="1">
    <location>
        <begin position="6"/>
        <end position="31"/>
    </location>
</feature>
<feature type="transmembrane region" description="Helical" evidence="1">
    <location>
        <begin position="84"/>
        <end position="105"/>
    </location>
</feature>
<keyword evidence="1" id="KW-1133">Transmembrane helix</keyword>
<evidence type="ECO:0000256" key="1">
    <source>
        <dbReference type="SAM" id="Phobius"/>
    </source>
</evidence>
<dbReference type="EMBL" id="VSSQ01077826">
    <property type="protein sequence ID" value="MPN27812.1"/>
    <property type="molecule type" value="Genomic_DNA"/>
</dbReference>
<dbReference type="Pfam" id="PF09991">
    <property type="entry name" value="DUF2232"/>
    <property type="match status" value="1"/>
</dbReference>
<dbReference type="InterPro" id="IPR018710">
    <property type="entry name" value="DUF2232"/>
</dbReference>